<dbReference type="NCBIfam" id="TIGR01217">
    <property type="entry name" value="ac_ac_CoA_syn"/>
    <property type="match status" value="1"/>
</dbReference>
<dbReference type="GO" id="GO:0030729">
    <property type="term" value="F:acetoacetate-CoA ligase activity"/>
    <property type="evidence" value="ECO:0007669"/>
    <property type="project" value="UniProtKB-UniRule"/>
</dbReference>
<name>A0A210Q0L4_MIZYE</name>
<keyword evidence="7" id="KW-0443">Lipid metabolism</keyword>
<comment type="similarity">
    <text evidence="1 7">Belongs to the ATP-dependent AMP-binding enzyme family.</text>
</comment>
<comment type="caution">
    <text evidence="9">The sequence shown here is derived from an EMBL/GenBank/DDBJ whole genome shotgun (WGS) entry which is preliminary data.</text>
</comment>
<dbReference type="Pfam" id="PF00501">
    <property type="entry name" value="AMP-binding"/>
    <property type="match status" value="1"/>
</dbReference>
<keyword evidence="7" id="KW-0276">Fatty acid metabolism</keyword>
<keyword evidence="5 7" id="KW-0547">Nucleotide-binding</keyword>
<dbReference type="PANTHER" id="PTHR42921">
    <property type="entry name" value="ACETOACETYL-COA SYNTHETASE"/>
    <property type="match status" value="1"/>
</dbReference>
<evidence type="ECO:0000256" key="2">
    <source>
        <dbReference type="ARBA" id="ARBA00012988"/>
    </source>
</evidence>
<dbReference type="InterPro" id="IPR005914">
    <property type="entry name" value="Acac_CoA_synth"/>
</dbReference>
<dbReference type="NCBIfam" id="NF002937">
    <property type="entry name" value="PRK03584.1"/>
    <property type="match status" value="1"/>
</dbReference>
<sequence length="665" mass="74803">MDFVQESKPKIMWQPDKTKQTKMDKLRKLINEKYNVDLQTYSAFHRWSCDHYAEFWEEVWKFTDIIHSKPHNKVVDTSKGIAENPEWFEGARLNFAENLLRYKDDRTAIYATGEGRSVTKKTFRELRESVAVYTAALRRLGVEKGDRVVGYIPNCTEAVEAMLATASIGAVWSSTSPDFGVQGVLDRFSQIRPKIIFSVNAVWYNGKVHRHLDKLQQVVQGLPELEKVVVIPFVPDEHCDITEVSNSCLLPEFLHMGMPDDQVPELTFEQVPFNHPMFIMYSSGTTGVPKCMVHSVGGTLLKHMEEHAIQSDMTCDDVMLYYSTVGWMMWNWLVSALALGAAIVLYDGSPLVPHANILWDIVDEVGVTFLGSSAKWLAVMEDKGLTPGSTHKLTSLKAILSTGSPLKPQSYDYVYKDIKKDLLLASISGGTDIIACFMGQNWTVPVYRGEVQGFVLGCDMEAWDESGKVVYNESGELVCRTPFPSMPVNFWNDLDGTKYQKAYFSMYKNVWAHGDFCSINKETGGIVMLGRSDGVLNPNGVRFGSAEIYNVVESFKEIDDSVCVAQRKADMSEERVVLFVKMAKEGVFNKDLVSSLRTRIRAELSARHMPAVVLETLAIPYTISGKKVEVAVRRAIHDQSVPQQGALSNPDCLQAYYNIQELQGY</sequence>
<comment type="subcellular location">
    <subcellularLocation>
        <location evidence="7">Cytoplasm</location>
        <location evidence="7">Cytosol</location>
    </subcellularLocation>
</comment>
<evidence type="ECO:0000256" key="3">
    <source>
        <dbReference type="ARBA" id="ARBA00015326"/>
    </source>
</evidence>
<comment type="catalytic activity">
    <reaction evidence="7">
        <text>acetoacetate + ATP + CoA = acetoacetyl-CoA + AMP + diphosphate</text>
        <dbReference type="Rhea" id="RHEA:16117"/>
        <dbReference type="ChEBI" id="CHEBI:13705"/>
        <dbReference type="ChEBI" id="CHEBI:30616"/>
        <dbReference type="ChEBI" id="CHEBI:33019"/>
        <dbReference type="ChEBI" id="CHEBI:57286"/>
        <dbReference type="ChEBI" id="CHEBI:57287"/>
        <dbReference type="ChEBI" id="CHEBI:456215"/>
        <dbReference type="EC" id="6.2.1.16"/>
    </reaction>
</comment>
<dbReference type="Gene3D" id="3.30.300.30">
    <property type="match status" value="1"/>
</dbReference>
<keyword evidence="7" id="KW-0963">Cytoplasm</keyword>
<reference evidence="9 10" key="1">
    <citation type="journal article" date="2017" name="Nat. Ecol. Evol.">
        <title>Scallop genome provides insights into evolution of bilaterian karyotype and development.</title>
        <authorList>
            <person name="Wang S."/>
            <person name="Zhang J."/>
            <person name="Jiao W."/>
            <person name="Li J."/>
            <person name="Xun X."/>
            <person name="Sun Y."/>
            <person name="Guo X."/>
            <person name="Huan P."/>
            <person name="Dong B."/>
            <person name="Zhang L."/>
            <person name="Hu X."/>
            <person name="Sun X."/>
            <person name="Wang J."/>
            <person name="Zhao C."/>
            <person name="Wang Y."/>
            <person name="Wang D."/>
            <person name="Huang X."/>
            <person name="Wang R."/>
            <person name="Lv J."/>
            <person name="Li Y."/>
            <person name="Zhang Z."/>
            <person name="Liu B."/>
            <person name="Lu W."/>
            <person name="Hui Y."/>
            <person name="Liang J."/>
            <person name="Zhou Z."/>
            <person name="Hou R."/>
            <person name="Li X."/>
            <person name="Liu Y."/>
            <person name="Li H."/>
            <person name="Ning X."/>
            <person name="Lin Y."/>
            <person name="Zhao L."/>
            <person name="Xing Q."/>
            <person name="Dou J."/>
            <person name="Li Y."/>
            <person name="Mao J."/>
            <person name="Guo H."/>
            <person name="Dou H."/>
            <person name="Li T."/>
            <person name="Mu C."/>
            <person name="Jiang W."/>
            <person name="Fu Q."/>
            <person name="Fu X."/>
            <person name="Miao Y."/>
            <person name="Liu J."/>
            <person name="Yu Q."/>
            <person name="Li R."/>
            <person name="Liao H."/>
            <person name="Li X."/>
            <person name="Kong Y."/>
            <person name="Jiang Z."/>
            <person name="Chourrout D."/>
            <person name="Li R."/>
            <person name="Bao Z."/>
        </authorList>
    </citation>
    <scope>NUCLEOTIDE SEQUENCE [LARGE SCALE GENOMIC DNA]</scope>
    <source>
        <strain evidence="9 10">PY_sf001</strain>
    </source>
</reference>
<dbReference type="GO" id="GO:0005524">
    <property type="term" value="F:ATP binding"/>
    <property type="evidence" value="ECO:0007669"/>
    <property type="project" value="UniProtKB-UniRule"/>
</dbReference>
<evidence type="ECO:0000256" key="6">
    <source>
        <dbReference type="ARBA" id="ARBA00022840"/>
    </source>
</evidence>
<keyword evidence="10" id="KW-1185">Reference proteome</keyword>
<feature type="domain" description="AMP-dependent synthetase/ligase" evidence="8">
    <location>
        <begin position="97"/>
        <end position="482"/>
    </location>
</feature>
<dbReference type="OrthoDB" id="10253869at2759"/>
<dbReference type="InterPro" id="IPR000873">
    <property type="entry name" value="AMP-dep_synth/lig_dom"/>
</dbReference>
<dbReference type="PANTHER" id="PTHR42921:SF1">
    <property type="entry name" value="ACETOACETYL-COA SYNTHETASE"/>
    <property type="match status" value="1"/>
</dbReference>
<dbReference type="CDD" id="cd05943">
    <property type="entry name" value="AACS"/>
    <property type="match status" value="1"/>
</dbReference>
<comment type="function">
    <text evidence="7">Converts acetoacetate to acetoacetyl-CoA in the cytosol.</text>
</comment>
<gene>
    <name evidence="9" type="ORF">KP79_PYT16446</name>
</gene>
<keyword evidence="4 7" id="KW-0436">Ligase</keyword>
<keyword evidence="6 7" id="KW-0067">ATP-binding</keyword>
<dbReference type="Gene3D" id="3.40.50.12780">
    <property type="entry name" value="N-terminal domain of ligase-like"/>
    <property type="match status" value="1"/>
</dbReference>
<dbReference type="InterPro" id="IPR020845">
    <property type="entry name" value="AMP-binding_CS"/>
</dbReference>
<evidence type="ECO:0000313" key="10">
    <source>
        <dbReference type="Proteomes" id="UP000242188"/>
    </source>
</evidence>
<accession>A0A210Q0L4</accession>
<dbReference type="InterPro" id="IPR042099">
    <property type="entry name" value="ANL_N_sf"/>
</dbReference>
<evidence type="ECO:0000256" key="1">
    <source>
        <dbReference type="ARBA" id="ARBA00006432"/>
    </source>
</evidence>
<evidence type="ECO:0000256" key="5">
    <source>
        <dbReference type="ARBA" id="ARBA00022741"/>
    </source>
</evidence>
<dbReference type="Proteomes" id="UP000242188">
    <property type="component" value="Unassembled WGS sequence"/>
</dbReference>
<proteinExistence type="inferred from homology"/>
<dbReference type="GO" id="GO:0006631">
    <property type="term" value="P:fatty acid metabolic process"/>
    <property type="evidence" value="ECO:0007669"/>
    <property type="project" value="UniProtKB-UniRule"/>
</dbReference>
<dbReference type="SUPFAM" id="SSF56801">
    <property type="entry name" value="Acetyl-CoA synthetase-like"/>
    <property type="match status" value="1"/>
</dbReference>
<dbReference type="PROSITE" id="PS00455">
    <property type="entry name" value="AMP_BINDING"/>
    <property type="match status" value="1"/>
</dbReference>
<dbReference type="GO" id="GO:0005829">
    <property type="term" value="C:cytosol"/>
    <property type="evidence" value="ECO:0007669"/>
    <property type="project" value="UniProtKB-SubCell"/>
</dbReference>
<dbReference type="EMBL" id="NEDP02005302">
    <property type="protein sequence ID" value="OWF42268.1"/>
    <property type="molecule type" value="Genomic_DNA"/>
</dbReference>
<organism evidence="9 10">
    <name type="scientific">Mizuhopecten yessoensis</name>
    <name type="common">Japanese scallop</name>
    <name type="synonym">Patinopecten yessoensis</name>
    <dbReference type="NCBI Taxonomy" id="6573"/>
    <lineage>
        <taxon>Eukaryota</taxon>
        <taxon>Metazoa</taxon>
        <taxon>Spiralia</taxon>
        <taxon>Lophotrochozoa</taxon>
        <taxon>Mollusca</taxon>
        <taxon>Bivalvia</taxon>
        <taxon>Autobranchia</taxon>
        <taxon>Pteriomorphia</taxon>
        <taxon>Pectinida</taxon>
        <taxon>Pectinoidea</taxon>
        <taxon>Pectinidae</taxon>
        <taxon>Mizuhopecten</taxon>
    </lineage>
</organism>
<dbReference type="EC" id="6.2.1.16" evidence="2 7"/>
<evidence type="ECO:0000256" key="4">
    <source>
        <dbReference type="ARBA" id="ARBA00022598"/>
    </source>
</evidence>
<protein>
    <recommendedName>
        <fullName evidence="3 7">Acetoacetyl-CoA synthetase</fullName>
        <ecNumber evidence="2 7">6.2.1.16</ecNumber>
    </recommendedName>
</protein>
<evidence type="ECO:0000256" key="7">
    <source>
        <dbReference type="RuleBase" id="RU367019"/>
    </source>
</evidence>
<dbReference type="InterPro" id="IPR045851">
    <property type="entry name" value="AMP-bd_C_sf"/>
</dbReference>
<evidence type="ECO:0000259" key="8">
    <source>
        <dbReference type="Pfam" id="PF00501"/>
    </source>
</evidence>
<evidence type="ECO:0000313" key="9">
    <source>
        <dbReference type="EMBL" id="OWF42268.1"/>
    </source>
</evidence>
<dbReference type="STRING" id="6573.A0A210Q0L4"/>
<dbReference type="AlphaFoldDB" id="A0A210Q0L4"/>